<dbReference type="InterPro" id="IPR036291">
    <property type="entry name" value="NAD(P)-bd_dom_sf"/>
</dbReference>
<dbReference type="EMBL" id="JAVRDO010000006">
    <property type="protein sequence ID" value="MDX9688095.1"/>
    <property type="molecule type" value="Genomic_DNA"/>
</dbReference>
<dbReference type="Proteomes" id="UP001281217">
    <property type="component" value="Unassembled WGS sequence"/>
</dbReference>
<dbReference type="RefSeq" id="WP_320331638.1">
    <property type="nucleotide sequence ID" value="NZ_JAVRDO010000006.1"/>
</dbReference>
<name>A0ABU5BZB3_9GAMM</name>
<accession>A0ABU5BZB3</accession>
<comment type="caution">
    <text evidence="3">The sequence shown here is derived from an EMBL/GenBank/DDBJ whole genome shotgun (WGS) entry which is preliminary data.</text>
</comment>
<reference evidence="4" key="1">
    <citation type="submission" date="2023-07" db="EMBL/GenBank/DDBJ databases">
        <authorList>
            <person name="de Witt J."/>
        </authorList>
    </citation>
    <scope>NUCLEOTIDE SEQUENCE [LARGE SCALE GENOMIC DNA]</scope>
    <source>
        <strain evidence="4">FZJ</strain>
    </source>
</reference>
<comment type="similarity">
    <text evidence="1">Belongs to the short-chain dehydrogenases/reductases (SDR) family.</text>
</comment>
<dbReference type="Gene3D" id="3.40.50.720">
    <property type="entry name" value="NAD(P)-binding Rossmann-like Domain"/>
    <property type="match status" value="1"/>
</dbReference>
<sequence length="85" mass="9211">MTKPLQDQIIMVTGASSGIGAATITTLLNAGARVVALARRIERLEQMQTSLEPGSDRLLPLCFTLTRPGRVSLNEIVVRPTRQPI</sequence>
<keyword evidence="4" id="KW-1185">Reference proteome</keyword>
<protein>
    <submittedName>
        <fullName evidence="3">SDR family NAD(P)-dependent oxidoreductase</fullName>
    </submittedName>
</protein>
<evidence type="ECO:0000256" key="1">
    <source>
        <dbReference type="ARBA" id="ARBA00006484"/>
    </source>
</evidence>
<proteinExistence type="inferred from homology"/>
<dbReference type="Pfam" id="PF00106">
    <property type="entry name" value="adh_short"/>
    <property type="match status" value="1"/>
</dbReference>
<dbReference type="SUPFAM" id="SSF51735">
    <property type="entry name" value="NAD(P)-binding Rossmann-fold domains"/>
    <property type="match status" value="1"/>
</dbReference>
<dbReference type="PANTHER" id="PTHR43115:SF4">
    <property type="entry name" value="DEHYDROGENASE_REDUCTASE SDR FAMILY MEMBER 11"/>
    <property type="match status" value="1"/>
</dbReference>
<gene>
    <name evidence="3" type="ORF">RED13_002540</name>
</gene>
<dbReference type="PANTHER" id="PTHR43115">
    <property type="entry name" value="DEHYDROGENASE/REDUCTASE SDR FAMILY MEMBER 11"/>
    <property type="match status" value="1"/>
</dbReference>
<evidence type="ECO:0000313" key="4">
    <source>
        <dbReference type="Proteomes" id="UP001281217"/>
    </source>
</evidence>
<evidence type="ECO:0000256" key="2">
    <source>
        <dbReference type="ARBA" id="ARBA00023002"/>
    </source>
</evidence>
<keyword evidence="2" id="KW-0560">Oxidoreductase</keyword>
<evidence type="ECO:0000313" key="3">
    <source>
        <dbReference type="EMBL" id="MDX9688095.1"/>
    </source>
</evidence>
<organism evidence="3 4">
    <name type="scientific">Halopseudomonas formosensis</name>
    <dbReference type="NCBI Taxonomy" id="1002526"/>
    <lineage>
        <taxon>Bacteria</taxon>
        <taxon>Pseudomonadati</taxon>
        <taxon>Pseudomonadota</taxon>
        <taxon>Gammaproteobacteria</taxon>
        <taxon>Pseudomonadales</taxon>
        <taxon>Pseudomonadaceae</taxon>
        <taxon>Halopseudomonas</taxon>
    </lineage>
</organism>
<dbReference type="InterPro" id="IPR002347">
    <property type="entry name" value="SDR_fam"/>
</dbReference>